<feature type="transmembrane region" description="Helical" evidence="1">
    <location>
        <begin position="14"/>
        <end position="35"/>
    </location>
</feature>
<dbReference type="EMBL" id="JBITGY010000008">
    <property type="protein sequence ID" value="MFI6501603.1"/>
    <property type="molecule type" value="Genomic_DNA"/>
</dbReference>
<feature type="transmembrane region" description="Helical" evidence="1">
    <location>
        <begin position="255"/>
        <end position="275"/>
    </location>
</feature>
<sequence length="289" mass="31253">MAIALQRGRLRARLAPRLVLPVTAFCIVAGAYGSAAYLAPEDLPRDLAGPVMAAAGYAVVVALVPYGQAALLSWCVAGALGLGYLWWRWPPVPWERELPEAWRVVRSGVDWAVAQPVTLLLVLSVVVLALAWASISRIRTVRTARPTRSVSLFHPLEPWRRALGGALALLVFLVALQAAAVVRMTVFQVADAPVRAAELRMAYLPHLLVAAFLVAGSPTGGTRPLFHLVVTAAVARGLWPYPLPGELKLPGLLPAAFWTVLAVHVPAAVLGTYLVQRLLRWPYPRMART</sequence>
<keyword evidence="1" id="KW-0812">Transmembrane</keyword>
<gene>
    <name evidence="2" type="ORF">ACIBG2_29770</name>
</gene>
<keyword evidence="1" id="KW-0472">Membrane</keyword>
<feature type="transmembrane region" description="Helical" evidence="1">
    <location>
        <begin position="109"/>
        <end position="135"/>
    </location>
</feature>
<keyword evidence="3" id="KW-1185">Reference proteome</keyword>
<evidence type="ECO:0000313" key="2">
    <source>
        <dbReference type="EMBL" id="MFI6501603.1"/>
    </source>
</evidence>
<protein>
    <submittedName>
        <fullName evidence="2">Uncharacterized protein</fullName>
    </submittedName>
</protein>
<reference evidence="2 3" key="1">
    <citation type="submission" date="2024-10" db="EMBL/GenBank/DDBJ databases">
        <title>The Natural Products Discovery Center: Release of the First 8490 Sequenced Strains for Exploring Actinobacteria Biosynthetic Diversity.</title>
        <authorList>
            <person name="Kalkreuter E."/>
            <person name="Kautsar S.A."/>
            <person name="Yang D."/>
            <person name="Bader C.D."/>
            <person name="Teijaro C.N."/>
            <person name="Fluegel L."/>
            <person name="Davis C.M."/>
            <person name="Simpson J.R."/>
            <person name="Lauterbach L."/>
            <person name="Steele A.D."/>
            <person name="Gui C."/>
            <person name="Meng S."/>
            <person name="Li G."/>
            <person name="Viehrig K."/>
            <person name="Ye F."/>
            <person name="Su P."/>
            <person name="Kiefer A.F."/>
            <person name="Nichols A."/>
            <person name="Cepeda A.J."/>
            <person name="Yan W."/>
            <person name="Fan B."/>
            <person name="Jiang Y."/>
            <person name="Adhikari A."/>
            <person name="Zheng C.-J."/>
            <person name="Schuster L."/>
            <person name="Cowan T.M."/>
            <person name="Smanski M.J."/>
            <person name="Chevrette M.G."/>
            <person name="De Carvalho L.P.S."/>
            <person name="Shen B."/>
        </authorList>
    </citation>
    <scope>NUCLEOTIDE SEQUENCE [LARGE SCALE GENOMIC DNA]</scope>
    <source>
        <strain evidence="2 3">NPDC050545</strain>
    </source>
</reference>
<evidence type="ECO:0000313" key="3">
    <source>
        <dbReference type="Proteomes" id="UP001612741"/>
    </source>
</evidence>
<feature type="transmembrane region" description="Helical" evidence="1">
    <location>
        <begin position="71"/>
        <end position="89"/>
    </location>
</feature>
<comment type="caution">
    <text evidence="2">The sequence shown here is derived from an EMBL/GenBank/DDBJ whole genome shotgun (WGS) entry which is preliminary data.</text>
</comment>
<keyword evidence="1" id="KW-1133">Transmembrane helix</keyword>
<dbReference type="Proteomes" id="UP001612741">
    <property type="component" value="Unassembled WGS sequence"/>
</dbReference>
<name>A0ABW7Z2C9_9ACTN</name>
<feature type="transmembrane region" description="Helical" evidence="1">
    <location>
        <begin position="225"/>
        <end position="243"/>
    </location>
</feature>
<organism evidence="2 3">
    <name type="scientific">Nonomuraea typhae</name>
    <dbReference type="NCBI Taxonomy" id="2603600"/>
    <lineage>
        <taxon>Bacteria</taxon>
        <taxon>Bacillati</taxon>
        <taxon>Actinomycetota</taxon>
        <taxon>Actinomycetes</taxon>
        <taxon>Streptosporangiales</taxon>
        <taxon>Streptosporangiaceae</taxon>
        <taxon>Nonomuraea</taxon>
    </lineage>
</organism>
<feature type="transmembrane region" description="Helical" evidence="1">
    <location>
        <begin position="162"/>
        <end position="182"/>
    </location>
</feature>
<proteinExistence type="predicted"/>
<feature type="transmembrane region" description="Helical" evidence="1">
    <location>
        <begin position="47"/>
        <end position="64"/>
    </location>
</feature>
<evidence type="ECO:0000256" key="1">
    <source>
        <dbReference type="SAM" id="Phobius"/>
    </source>
</evidence>
<feature type="transmembrane region" description="Helical" evidence="1">
    <location>
        <begin position="202"/>
        <end position="218"/>
    </location>
</feature>
<dbReference type="RefSeq" id="WP_397086280.1">
    <property type="nucleotide sequence ID" value="NZ_JBITGY010000008.1"/>
</dbReference>
<accession>A0ABW7Z2C9</accession>